<gene>
    <name evidence="2" type="ORF">AVEN_73292_1</name>
</gene>
<keyword evidence="3" id="KW-1185">Reference proteome</keyword>
<reference evidence="2 3" key="1">
    <citation type="journal article" date="2019" name="Sci. Rep.">
        <title>Orb-weaving spider Araneus ventricosus genome elucidates the spidroin gene catalogue.</title>
        <authorList>
            <person name="Kono N."/>
            <person name="Nakamura H."/>
            <person name="Ohtoshi R."/>
            <person name="Moran D.A.P."/>
            <person name="Shinohara A."/>
            <person name="Yoshida Y."/>
            <person name="Fujiwara M."/>
            <person name="Mori M."/>
            <person name="Tomita M."/>
            <person name="Arakawa K."/>
        </authorList>
    </citation>
    <scope>NUCLEOTIDE SEQUENCE [LARGE SCALE GENOMIC DNA]</scope>
</reference>
<feature type="transmembrane region" description="Helical" evidence="1">
    <location>
        <begin position="61"/>
        <end position="81"/>
    </location>
</feature>
<evidence type="ECO:0000313" key="2">
    <source>
        <dbReference type="EMBL" id="GBN02090.1"/>
    </source>
</evidence>
<dbReference type="AlphaFoldDB" id="A0A4Y2KJM6"/>
<proteinExistence type="predicted"/>
<sequence length="101" mass="11720">MDTHLPHVLPLIYIMSYLFLASASCPTILHVMSYHPTCHPTTLHAMSYRRASTSCPHLTRIYLMSFPFVTSCACIYLIFYLRNIIDAHLTHIIFIFYKPVN</sequence>
<evidence type="ECO:0000256" key="1">
    <source>
        <dbReference type="SAM" id="Phobius"/>
    </source>
</evidence>
<keyword evidence="1" id="KW-1133">Transmembrane helix</keyword>
<organism evidence="2 3">
    <name type="scientific">Araneus ventricosus</name>
    <name type="common">Orbweaver spider</name>
    <name type="synonym">Epeira ventricosa</name>
    <dbReference type="NCBI Taxonomy" id="182803"/>
    <lineage>
        <taxon>Eukaryota</taxon>
        <taxon>Metazoa</taxon>
        <taxon>Ecdysozoa</taxon>
        <taxon>Arthropoda</taxon>
        <taxon>Chelicerata</taxon>
        <taxon>Arachnida</taxon>
        <taxon>Araneae</taxon>
        <taxon>Araneomorphae</taxon>
        <taxon>Entelegynae</taxon>
        <taxon>Araneoidea</taxon>
        <taxon>Araneidae</taxon>
        <taxon>Araneus</taxon>
    </lineage>
</organism>
<dbReference type="EMBL" id="BGPR01004674">
    <property type="protein sequence ID" value="GBN02090.1"/>
    <property type="molecule type" value="Genomic_DNA"/>
</dbReference>
<keyword evidence="1" id="KW-0472">Membrane</keyword>
<comment type="caution">
    <text evidence="2">The sequence shown here is derived from an EMBL/GenBank/DDBJ whole genome shotgun (WGS) entry which is preliminary data.</text>
</comment>
<name>A0A4Y2KJM6_ARAVE</name>
<accession>A0A4Y2KJM6</accession>
<evidence type="ECO:0000313" key="3">
    <source>
        <dbReference type="Proteomes" id="UP000499080"/>
    </source>
</evidence>
<dbReference type="Proteomes" id="UP000499080">
    <property type="component" value="Unassembled WGS sequence"/>
</dbReference>
<keyword evidence="1" id="KW-0812">Transmembrane</keyword>
<feature type="transmembrane region" description="Helical" evidence="1">
    <location>
        <begin position="12"/>
        <end position="32"/>
    </location>
</feature>
<protein>
    <submittedName>
        <fullName evidence="2">Uncharacterized protein</fullName>
    </submittedName>
</protein>